<dbReference type="GO" id="GO:0017004">
    <property type="term" value="P:cytochrome complex assembly"/>
    <property type="evidence" value="ECO:0007669"/>
    <property type="project" value="UniProtKB-KW"/>
</dbReference>
<keyword evidence="2" id="KW-0201">Cytochrome c-type biogenesis</keyword>
<keyword evidence="4" id="KW-0676">Redox-active center</keyword>
<dbReference type="PROSITE" id="PS51257">
    <property type="entry name" value="PROKAR_LIPOPROTEIN"/>
    <property type="match status" value="1"/>
</dbReference>
<proteinExistence type="predicted"/>
<dbReference type="CDD" id="cd02966">
    <property type="entry name" value="TlpA_like_family"/>
    <property type="match status" value="1"/>
</dbReference>
<feature type="domain" description="Thioredoxin" evidence="5">
    <location>
        <begin position="238"/>
        <end position="376"/>
    </location>
</feature>
<dbReference type="PANTHER" id="PTHR42852">
    <property type="entry name" value="THIOL:DISULFIDE INTERCHANGE PROTEIN DSBE"/>
    <property type="match status" value="1"/>
</dbReference>
<evidence type="ECO:0000256" key="2">
    <source>
        <dbReference type="ARBA" id="ARBA00022748"/>
    </source>
</evidence>
<gene>
    <name evidence="6" type="ORF">SAMN05660226_02188</name>
</gene>
<evidence type="ECO:0000313" key="7">
    <source>
        <dbReference type="Proteomes" id="UP000190541"/>
    </source>
</evidence>
<dbReference type="PROSITE" id="PS51352">
    <property type="entry name" value="THIOREDOXIN_2"/>
    <property type="match status" value="1"/>
</dbReference>
<comment type="subcellular location">
    <subcellularLocation>
        <location evidence="1">Cell envelope</location>
    </subcellularLocation>
</comment>
<dbReference type="InterPro" id="IPR013766">
    <property type="entry name" value="Thioredoxin_domain"/>
</dbReference>
<dbReference type="PROSITE" id="PS00194">
    <property type="entry name" value="THIOREDOXIN_1"/>
    <property type="match status" value="1"/>
</dbReference>
<dbReference type="PANTHER" id="PTHR42852:SF6">
    <property type="entry name" value="THIOL:DISULFIDE INTERCHANGE PROTEIN DSBE"/>
    <property type="match status" value="1"/>
</dbReference>
<evidence type="ECO:0000256" key="1">
    <source>
        <dbReference type="ARBA" id="ARBA00004196"/>
    </source>
</evidence>
<evidence type="ECO:0000259" key="5">
    <source>
        <dbReference type="PROSITE" id="PS51352"/>
    </source>
</evidence>
<keyword evidence="7" id="KW-1185">Reference proteome</keyword>
<keyword evidence="3" id="KW-1015">Disulfide bond</keyword>
<dbReference type="InterPro" id="IPR050553">
    <property type="entry name" value="Thioredoxin_ResA/DsbE_sf"/>
</dbReference>
<dbReference type="AlphaFoldDB" id="A0A1T5CFW8"/>
<evidence type="ECO:0000256" key="3">
    <source>
        <dbReference type="ARBA" id="ARBA00023157"/>
    </source>
</evidence>
<dbReference type="Proteomes" id="UP000190541">
    <property type="component" value="Unassembled WGS sequence"/>
</dbReference>
<dbReference type="InterPro" id="IPR025380">
    <property type="entry name" value="DUF4369"/>
</dbReference>
<organism evidence="6 7">
    <name type="scientific">Parapedobacter luteus</name>
    <dbReference type="NCBI Taxonomy" id="623280"/>
    <lineage>
        <taxon>Bacteria</taxon>
        <taxon>Pseudomonadati</taxon>
        <taxon>Bacteroidota</taxon>
        <taxon>Sphingobacteriia</taxon>
        <taxon>Sphingobacteriales</taxon>
        <taxon>Sphingobacteriaceae</taxon>
        <taxon>Parapedobacter</taxon>
    </lineage>
</organism>
<dbReference type="Pfam" id="PF00578">
    <property type="entry name" value="AhpC-TSA"/>
    <property type="match status" value="1"/>
</dbReference>
<protein>
    <submittedName>
        <fullName evidence="6">Peroxiredoxin</fullName>
    </submittedName>
</protein>
<dbReference type="InterPro" id="IPR017937">
    <property type="entry name" value="Thioredoxin_CS"/>
</dbReference>
<dbReference type="GO" id="GO:0016491">
    <property type="term" value="F:oxidoreductase activity"/>
    <property type="evidence" value="ECO:0007669"/>
    <property type="project" value="InterPro"/>
</dbReference>
<dbReference type="STRING" id="623280.SAMN05660226_02188"/>
<dbReference type="GO" id="GO:0016209">
    <property type="term" value="F:antioxidant activity"/>
    <property type="evidence" value="ECO:0007669"/>
    <property type="project" value="InterPro"/>
</dbReference>
<sequence length="376" mass="42600">MWTITQRLSKMTNNIAILLGWVSVLFLACSGNEAFTIDGQIDNAGNIKTVLLYEGDRKLDSVFLNEKGAFRFRRAASHPRLLTLEAGINRYHVILQNGDQLSFRADLTKDSDDYEISGSPLSEKIKSFAGTIAEKERFQEELETSFASQAVGLDDTALMNLRQQFLQKYRERMQQYTKSAVQFANQHDDLAGFYAMSTLDAELAETELIAYADRIAGRWDDNARVRQFLEEMARLKRLAVGQPAPDFESLTPNNQPIKLSDFKGKYTLVDFWASWCVPCREENPNIVKQYHAYKDKGFTVLGVSLDGNPGAWMRAIRDDGLEWTQVSDLQQWGSEVVGLYRIQAIPTSYLLDPQGIIIAKNLRGPDLEAFLKKTLD</sequence>
<accession>A0A1T5CFW8</accession>
<name>A0A1T5CFW8_9SPHI</name>
<dbReference type="InterPro" id="IPR000866">
    <property type="entry name" value="AhpC/TSA"/>
</dbReference>
<dbReference type="EMBL" id="FUYS01000004">
    <property type="protein sequence ID" value="SKB58233.1"/>
    <property type="molecule type" value="Genomic_DNA"/>
</dbReference>
<evidence type="ECO:0000256" key="4">
    <source>
        <dbReference type="ARBA" id="ARBA00023284"/>
    </source>
</evidence>
<dbReference type="InterPro" id="IPR036249">
    <property type="entry name" value="Thioredoxin-like_sf"/>
</dbReference>
<dbReference type="Gene3D" id="3.40.30.10">
    <property type="entry name" value="Glutaredoxin"/>
    <property type="match status" value="1"/>
</dbReference>
<dbReference type="GO" id="GO:0030313">
    <property type="term" value="C:cell envelope"/>
    <property type="evidence" value="ECO:0007669"/>
    <property type="project" value="UniProtKB-SubCell"/>
</dbReference>
<reference evidence="6 7" key="1">
    <citation type="submission" date="2017-02" db="EMBL/GenBank/DDBJ databases">
        <authorList>
            <person name="Peterson S.W."/>
        </authorList>
    </citation>
    <scope>NUCLEOTIDE SEQUENCE [LARGE SCALE GENOMIC DNA]</scope>
    <source>
        <strain evidence="6 7">DSM 22899</strain>
    </source>
</reference>
<dbReference type="Pfam" id="PF14289">
    <property type="entry name" value="DUF4369"/>
    <property type="match status" value="1"/>
</dbReference>
<evidence type="ECO:0000313" key="6">
    <source>
        <dbReference type="EMBL" id="SKB58233.1"/>
    </source>
</evidence>
<dbReference type="SUPFAM" id="SSF52833">
    <property type="entry name" value="Thioredoxin-like"/>
    <property type="match status" value="1"/>
</dbReference>